<name>A0ABN9DFH6_9NEOB</name>
<reference evidence="1" key="1">
    <citation type="submission" date="2023-05" db="EMBL/GenBank/DDBJ databases">
        <authorList>
            <person name="Stuckert A."/>
        </authorList>
    </citation>
    <scope>NUCLEOTIDE SEQUENCE</scope>
</reference>
<organism evidence="1 2">
    <name type="scientific">Staurois parvus</name>
    <dbReference type="NCBI Taxonomy" id="386267"/>
    <lineage>
        <taxon>Eukaryota</taxon>
        <taxon>Metazoa</taxon>
        <taxon>Chordata</taxon>
        <taxon>Craniata</taxon>
        <taxon>Vertebrata</taxon>
        <taxon>Euteleostomi</taxon>
        <taxon>Amphibia</taxon>
        <taxon>Batrachia</taxon>
        <taxon>Anura</taxon>
        <taxon>Neobatrachia</taxon>
        <taxon>Ranoidea</taxon>
        <taxon>Ranidae</taxon>
        <taxon>Staurois</taxon>
    </lineage>
</organism>
<keyword evidence="2" id="KW-1185">Reference proteome</keyword>
<evidence type="ECO:0000313" key="1">
    <source>
        <dbReference type="EMBL" id="CAI9569867.1"/>
    </source>
</evidence>
<evidence type="ECO:0000313" key="2">
    <source>
        <dbReference type="Proteomes" id="UP001162483"/>
    </source>
</evidence>
<proteinExistence type="predicted"/>
<protein>
    <submittedName>
        <fullName evidence="1">Uncharacterized protein</fullName>
    </submittedName>
</protein>
<comment type="caution">
    <text evidence="1">The sequence shown here is derived from an EMBL/GenBank/DDBJ whole genome shotgun (WGS) entry which is preliminary data.</text>
</comment>
<dbReference type="Proteomes" id="UP001162483">
    <property type="component" value="Unassembled WGS sequence"/>
</dbReference>
<gene>
    <name evidence="1" type="ORF">SPARVUS_LOCUS6992716</name>
</gene>
<dbReference type="EMBL" id="CATNWA010014274">
    <property type="protein sequence ID" value="CAI9569867.1"/>
    <property type="molecule type" value="Genomic_DNA"/>
</dbReference>
<accession>A0ABN9DFH6</accession>
<sequence>MSSRPYLETDRGAVSRFLRPSENGARLWTVGKRKCPGISGSKQCHIIGSRGGIVPHHWCQ</sequence>